<keyword evidence="2" id="KW-0812">Transmembrane</keyword>
<dbReference type="Proteomes" id="UP001373714">
    <property type="component" value="Unassembled WGS sequence"/>
</dbReference>
<keyword evidence="2" id="KW-0472">Membrane</keyword>
<name>A0AAV9TYR6_9PEZI</name>
<protein>
    <submittedName>
        <fullName evidence="3">Uncharacterized protein</fullName>
    </submittedName>
</protein>
<evidence type="ECO:0000313" key="4">
    <source>
        <dbReference type="Proteomes" id="UP001373714"/>
    </source>
</evidence>
<keyword evidence="2" id="KW-1133">Transmembrane helix</keyword>
<evidence type="ECO:0000313" key="3">
    <source>
        <dbReference type="EMBL" id="KAK6331460.1"/>
    </source>
</evidence>
<evidence type="ECO:0000256" key="1">
    <source>
        <dbReference type="SAM" id="MobiDB-lite"/>
    </source>
</evidence>
<comment type="caution">
    <text evidence="3">The sequence shown here is derived from an EMBL/GenBank/DDBJ whole genome shotgun (WGS) entry which is preliminary data.</text>
</comment>
<organism evidence="3 4">
    <name type="scientific">Orbilia blumenaviensis</name>
    <dbReference type="NCBI Taxonomy" id="1796055"/>
    <lineage>
        <taxon>Eukaryota</taxon>
        <taxon>Fungi</taxon>
        <taxon>Dikarya</taxon>
        <taxon>Ascomycota</taxon>
        <taxon>Pezizomycotina</taxon>
        <taxon>Orbiliomycetes</taxon>
        <taxon>Orbiliales</taxon>
        <taxon>Orbiliaceae</taxon>
        <taxon>Orbilia</taxon>
    </lineage>
</organism>
<gene>
    <name evidence="3" type="ORF">TWF730_004542</name>
</gene>
<dbReference type="AlphaFoldDB" id="A0AAV9TYR6"/>
<keyword evidence="4" id="KW-1185">Reference proteome</keyword>
<dbReference type="EMBL" id="JAVHNS010000018">
    <property type="protein sequence ID" value="KAK6331460.1"/>
    <property type="molecule type" value="Genomic_DNA"/>
</dbReference>
<sequence length="180" mass="19455">MTRLVLAVSAACGLKLAIMIPIWAQKASKTSFLDFLAFANTMLTDAMLFFFAAYALIHYLRGYNLCSHQRKRMDASSTTSTISGLSAGNIRSIRSTRSDSGGSRSSRTSIPSTTTSIASTTASIVDHRTRISIPMSTFLRGQDDYFGTARGMVEGNFGEFGGAQFTDTTLDHGVPQSLLE</sequence>
<evidence type="ECO:0000256" key="2">
    <source>
        <dbReference type="SAM" id="Phobius"/>
    </source>
</evidence>
<feature type="transmembrane region" description="Helical" evidence="2">
    <location>
        <begin position="35"/>
        <end position="60"/>
    </location>
</feature>
<accession>A0AAV9TYR6</accession>
<feature type="region of interest" description="Disordered" evidence="1">
    <location>
        <begin position="93"/>
        <end position="114"/>
    </location>
</feature>
<proteinExistence type="predicted"/>
<reference evidence="3 4" key="1">
    <citation type="submission" date="2019-10" db="EMBL/GenBank/DDBJ databases">
        <authorList>
            <person name="Palmer J.M."/>
        </authorList>
    </citation>
    <scope>NUCLEOTIDE SEQUENCE [LARGE SCALE GENOMIC DNA]</scope>
    <source>
        <strain evidence="3 4">TWF730</strain>
    </source>
</reference>